<dbReference type="Gene3D" id="3.40.800.10">
    <property type="entry name" value="Ureohydrolase domain"/>
    <property type="match status" value="1"/>
</dbReference>
<dbReference type="Proteomes" id="UP000198393">
    <property type="component" value="Unassembled WGS sequence"/>
</dbReference>
<feature type="binding site" evidence="3">
    <location>
        <position position="167"/>
    </location>
    <ligand>
        <name>Mn(2+)</name>
        <dbReference type="ChEBI" id="CHEBI:29035"/>
        <label>1</label>
    </ligand>
</feature>
<dbReference type="Pfam" id="PF00491">
    <property type="entry name" value="Arginase"/>
    <property type="match status" value="1"/>
</dbReference>
<feature type="binding site" evidence="3">
    <location>
        <position position="165"/>
    </location>
    <ligand>
        <name>Mn(2+)</name>
        <dbReference type="ChEBI" id="CHEBI:29035"/>
        <label>1</label>
    </ligand>
</feature>
<dbReference type="PRINTS" id="PR00116">
    <property type="entry name" value="ARGINASE"/>
</dbReference>
<dbReference type="CDD" id="cd11593">
    <property type="entry name" value="Agmatinase-like_2"/>
    <property type="match status" value="1"/>
</dbReference>
<keyword evidence="2" id="KW-0378">Hydrolase</keyword>
<gene>
    <name evidence="5" type="ORF">SAMN05421640_2959</name>
</gene>
<dbReference type="PANTHER" id="PTHR11358:SF26">
    <property type="entry name" value="GUANIDINO ACID HYDROLASE, MITOCHONDRIAL"/>
    <property type="match status" value="1"/>
</dbReference>
<feature type="binding site" evidence="3">
    <location>
        <position position="260"/>
    </location>
    <ligand>
        <name>Mn(2+)</name>
        <dbReference type="ChEBI" id="CHEBI:29035"/>
        <label>1</label>
    </ligand>
</feature>
<reference evidence="5 6" key="1">
    <citation type="submission" date="2017-06" db="EMBL/GenBank/DDBJ databases">
        <authorList>
            <person name="Kim H.J."/>
            <person name="Triplett B.A."/>
        </authorList>
    </citation>
    <scope>NUCLEOTIDE SEQUENCE [LARGE SCALE GENOMIC DNA]</scope>
    <source>
        <strain evidence="5 6">DSM 19307</strain>
    </source>
</reference>
<dbReference type="GO" id="GO:0008783">
    <property type="term" value="F:agmatinase activity"/>
    <property type="evidence" value="ECO:0007669"/>
    <property type="project" value="TreeGrafter"/>
</dbReference>
<evidence type="ECO:0000256" key="4">
    <source>
        <dbReference type="PROSITE-ProRule" id="PRU00742"/>
    </source>
</evidence>
<feature type="binding site" evidence="3">
    <location>
        <position position="143"/>
    </location>
    <ligand>
        <name>Mn(2+)</name>
        <dbReference type="ChEBI" id="CHEBI:29035"/>
        <label>1</label>
    </ligand>
</feature>
<dbReference type="GO" id="GO:0046872">
    <property type="term" value="F:metal ion binding"/>
    <property type="evidence" value="ECO:0007669"/>
    <property type="project" value="UniProtKB-KW"/>
</dbReference>
<dbReference type="PIRSF" id="PIRSF036979">
    <property type="entry name" value="Arginase"/>
    <property type="match status" value="1"/>
</dbReference>
<dbReference type="PROSITE" id="PS51409">
    <property type="entry name" value="ARGINASE_2"/>
    <property type="match status" value="1"/>
</dbReference>
<keyword evidence="1 3" id="KW-0479">Metal-binding</keyword>
<evidence type="ECO:0000256" key="3">
    <source>
        <dbReference type="PIRSR" id="PIRSR036979-1"/>
    </source>
</evidence>
<dbReference type="PANTHER" id="PTHR11358">
    <property type="entry name" value="ARGINASE/AGMATINASE"/>
    <property type="match status" value="1"/>
</dbReference>
<comment type="similarity">
    <text evidence="4">Belongs to the arginase family.</text>
</comment>
<comment type="cofactor">
    <cofactor evidence="3">
        <name>Mn(2+)</name>
        <dbReference type="ChEBI" id="CHEBI:29035"/>
    </cofactor>
    <text evidence="3">Binds 2 manganese ions per subunit.</text>
</comment>
<organism evidence="5 6">
    <name type="scientific">Ekhidna lutea</name>
    <dbReference type="NCBI Taxonomy" id="447679"/>
    <lineage>
        <taxon>Bacteria</taxon>
        <taxon>Pseudomonadati</taxon>
        <taxon>Bacteroidota</taxon>
        <taxon>Cytophagia</taxon>
        <taxon>Cytophagales</taxon>
        <taxon>Reichenbachiellaceae</taxon>
        <taxon>Ekhidna</taxon>
    </lineage>
</organism>
<dbReference type="OrthoDB" id="9788689at2"/>
<feature type="binding site" evidence="3">
    <location>
        <position position="169"/>
    </location>
    <ligand>
        <name>Mn(2+)</name>
        <dbReference type="ChEBI" id="CHEBI:29035"/>
        <label>1</label>
    </ligand>
</feature>
<evidence type="ECO:0000313" key="5">
    <source>
        <dbReference type="EMBL" id="SNT25184.1"/>
    </source>
</evidence>
<dbReference type="InterPro" id="IPR006035">
    <property type="entry name" value="Ureohydrolase"/>
</dbReference>
<accession>A0A239L6P1</accession>
<protein>
    <submittedName>
        <fullName evidence="5">Agmatinase</fullName>
    </submittedName>
</protein>
<dbReference type="GO" id="GO:0033389">
    <property type="term" value="P:putrescine biosynthetic process from arginine, via agmatine"/>
    <property type="evidence" value="ECO:0007669"/>
    <property type="project" value="TreeGrafter"/>
</dbReference>
<dbReference type="AlphaFoldDB" id="A0A239L6P1"/>
<evidence type="ECO:0000256" key="2">
    <source>
        <dbReference type="ARBA" id="ARBA00022801"/>
    </source>
</evidence>
<keyword evidence="3" id="KW-0464">Manganese</keyword>
<dbReference type="InterPro" id="IPR023696">
    <property type="entry name" value="Ureohydrolase_dom_sf"/>
</dbReference>
<dbReference type="RefSeq" id="WP_089357655.1">
    <property type="nucleotide sequence ID" value="NZ_FZPD01000005.1"/>
</dbReference>
<keyword evidence="6" id="KW-1185">Reference proteome</keyword>
<sequence length="337" mass="37473">MYNPSDVGKKGSIFGLPYNLEESSLVLLPVHLDVTVSYGQGTSKAPDLILEESSQLDLSLFSIGQPWLLKMAMYDRIVVASQNEIHRGRAYNVIQALEAGREPEKDQLAFVNEFCEKTHEKVEEISSSFLSLNKMVAVIGGDHSSPLGLMKALAKNNEFGILQVDAHMDLRSAYEGFTYSHASIMHNALKEGNITSLTQVGIRDFCEEEEHFIKQSEKPIHVFYDEQLFLNRLSGILWKDQVDKIIDTLPANVYISFDVDGLDPSLCPKTGTPVAGGMQFNDAVYLIEQVVRSGRKIIGFDVCETGNDSWDANVAARIIYRIAVMTGTSQGLLQFKN</sequence>
<feature type="binding site" evidence="3">
    <location>
        <position position="258"/>
    </location>
    <ligand>
        <name>Mn(2+)</name>
        <dbReference type="ChEBI" id="CHEBI:29035"/>
        <label>1</label>
    </ligand>
</feature>
<dbReference type="SUPFAM" id="SSF52768">
    <property type="entry name" value="Arginase/deacetylase"/>
    <property type="match status" value="1"/>
</dbReference>
<evidence type="ECO:0000313" key="6">
    <source>
        <dbReference type="Proteomes" id="UP000198393"/>
    </source>
</evidence>
<dbReference type="EMBL" id="FZPD01000005">
    <property type="protein sequence ID" value="SNT25184.1"/>
    <property type="molecule type" value="Genomic_DNA"/>
</dbReference>
<proteinExistence type="inferred from homology"/>
<name>A0A239L6P1_EKHLU</name>
<evidence type="ECO:0000256" key="1">
    <source>
        <dbReference type="ARBA" id="ARBA00022723"/>
    </source>
</evidence>